<dbReference type="OrthoDB" id="3685327at2759"/>
<proteinExistence type="predicted"/>
<comment type="caution">
    <text evidence="1">The sequence shown here is derived from an EMBL/GenBank/DDBJ whole genome shotgun (WGS) entry which is preliminary data.</text>
</comment>
<dbReference type="Proteomes" id="UP000452235">
    <property type="component" value="Unassembled WGS sequence"/>
</dbReference>
<accession>A0A5M3ZC59</accession>
<evidence type="ECO:0000313" key="1">
    <source>
        <dbReference type="EMBL" id="GFF20592.1"/>
    </source>
</evidence>
<keyword evidence="2" id="KW-1185">Reference proteome</keyword>
<protein>
    <submittedName>
        <fullName evidence="1">Stress protein</fullName>
    </submittedName>
</protein>
<dbReference type="EMBL" id="BLJY01000012">
    <property type="protein sequence ID" value="GFF20592.1"/>
    <property type="molecule type" value="Genomic_DNA"/>
</dbReference>
<organism evidence="1 2">
    <name type="scientific">Aspergillus terreus</name>
    <dbReference type="NCBI Taxonomy" id="33178"/>
    <lineage>
        <taxon>Eukaryota</taxon>
        <taxon>Fungi</taxon>
        <taxon>Dikarya</taxon>
        <taxon>Ascomycota</taxon>
        <taxon>Pezizomycotina</taxon>
        <taxon>Eurotiomycetes</taxon>
        <taxon>Eurotiomycetidae</taxon>
        <taxon>Eurotiales</taxon>
        <taxon>Aspergillaceae</taxon>
        <taxon>Aspergillus</taxon>
        <taxon>Aspergillus subgen. Circumdati</taxon>
    </lineage>
</organism>
<reference evidence="1 2" key="1">
    <citation type="submission" date="2020-01" db="EMBL/GenBank/DDBJ databases">
        <title>Aspergillus terreus IFO 6365 whole genome shotgun sequence.</title>
        <authorList>
            <person name="Kanamasa S."/>
            <person name="Takahashi H."/>
        </authorList>
    </citation>
    <scope>NUCLEOTIDE SEQUENCE [LARGE SCALE GENOMIC DNA]</scope>
    <source>
        <strain evidence="1 2">IFO 6365</strain>
    </source>
</reference>
<dbReference type="AlphaFoldDB" id="A0A5M3ZC59"/>
<sequence>MLPPRIGYGLASFLVSIIALLTFAFWKKQKARAITTAGHVNDPRSDEKQCPSNAPPPFELDTGLQTILSAEADRLFRGDWVIRLAGHFYARYGKRYNVLVINAAIEKIFMPEGVVEKFQTVYRNKEGKGPVTYEVYVFKRGTLVNMGDGGYINWCFFGQLDRSGMSVRFDETAA</sequence>
<evidence type="ECO:0000313" key="2">
    <source>
        <dbReference type="Proteomes" id="UP000452235"/>
    </source>
</evidence>
<name>A0A5M3ZC59_ASPTE</name>
<gene>
    <name evidence="1" type="ORF">ATEIFO6365_0012034800</name>
</gene>